<evidence type="ECO:0000256" key="5">
    <source>
        <dbReference type="SAM" id="Phobius"/>
    </source>
</evidence>
<gene>
    <name evidence="6" type="ORF">LtaPh_3302000</name>
</gene>
<comment type="caution">
    <text evidence="6">The sequence shown here is derived from an EMBL/GenBank/DDBJ whole genome shotgun (WGS) entry which is preliminary data.</text>
</comment>
<proteinExistence type="predicted"/>
<evidence type="ECO:0000313" key="6">
    <source>
        <dbReference type="EMBL" id="GET91756.1"/>
    </source>
</evidence>
<keyword evidence="4 5" id="KW-0472">Membrane</keyword>
<dbReference type="Proteomes" id="UP000419144">
    <property type="component" value="Unassembled WGS sequence"/>
</dbReference>
<keyword evidence="2 5" id="KW-0812">Transmembrane</keyword>
<evidence type="ECO:0000256" key="4">
    <source>
        <dbReference type="ARBA" id="ARBA00023136"/>
    </source>
</evidence>
<evidence type="ECO:0000313" key="7">
    <source>
        <dbReference type="Proteomes" id="UP000419144"/>
    </source>
</evidence>
<feature type="transmembrane region" description="Helical" evidence="5">
    <location>
        <begin position="102"/>
        <end position="125"/>
    </location>
</feature>
<evidence type="ECO:0000256" key="2">
    <source>
        <dbReference type="ARBA" id="ARBA00022692"/>
    </source>
</evidence>
<dbReference type="GO" id="GO:0016020">
    <property type="term" value="C:membrane"/>
    <property type="evidence" value="ECO:0007669"/>
    <property type="project" value="UniProtKB-SubCell"/>
</dbReference>
<feature type="transmembrane region" description="Helical" evidence="5">
    <location>
        <begin position="268"/>
        <end position="293"/>
    </location>
</feature>
<evidence type="ECO:0000256" key="1">
    <source>
        <dbReference type="ARBA" id="ARBA00004141"/>
    </source>
</evidence>
<accession>A0A640KPX1</accession>
<sequence length="307" mass="34426">MSILDRTRLLTEEGEPSSLSSRAAMEVEEDDDTNWVNHVYRQLNGAPYFNRNTWWQRLDKYRSLVVFFSVALSLFGAGVVVSFSSCFYFAPASFGATCTLTGMLALAAGILILATGILGCVTIYFGKRSFLLVFLATLLLYAVLCGMLLIYIIYARYHGLHGLQVVWAKMVTAEPGVVCDIEHRLECSGFKKGQCCRGAALDETHDLGNTRTPAACYLEAANGTTFDIDTREEVEFPHTMCASLCSLENAKYDQTCEAVLTSLLRSRFYCIIILPLSCTAFFLFLSGITMARVQWRLRTDYRMLHRF</sequence>
<keyword evidence="3 5" id="KW-1133">Transmembrane helix</keyword>
<dbReference type="VEuPathDB" id="TriTrypDB:LtaPh_3302000"/>
<name>A0A640KPX1_LEITA</name>
<evidence type="ECO:0000256" key="3">
    <source>
        <dbReference type="ARBA" id="ARBA00022989"/>
    </source>
</evidence>
<organism evidence="6 7">
    <name type="scientific">Leishmania tarentolae</name>
    <name type="common">Sauroleishmania tarentolae</name>
    <dbReference type="NCBI Taxonomy" id="5689"/>
    <lineage>
        <taxon>Eukaryota</taxon>
        <taxon>Discoba</taxon>
        <taxon>Euglenozoa</taxon>
        <taxon>Kinetoplastea</taxon>
        <taxon>Metakinetoplastina</taxon>
        <taxon>Trypanosomatida</taxon>
        <taxon>Trypanosomatidae</taxon>
        <taxon>Leishmaniinae</taxon>
        <taxon>Leishmania</taxon>
        <taxon>lizard Leishmania</taxon>
    </lineage>
</organism>
<protein>
    <submittedName>
        <fullName evidence="6">Uncharacterized protein</fullName>
    </submittedName>
</protein>
<dbReference type="OrthoDB" id="242485at2759"/>
<dbReference type="InterPro" id="IPR018499">
    <property type="entry name" value="Tetraspanin/Peripherin"/>
</dbReference>
<dbReference type="AlphaFoldDB" id="A0A640KPX1"/>
<comment type="subcellular location">
    <subcellularLocation>
        <location evidence="1">Membrane</location>
        <topology evidence="1">Multi-pass membrane protein</topology>
    </subcellularLocation>
</comment>
<keyword evidence="7" id="KW-1185">Reference proteome</keyword>
<feature type="transmembrane region" description="Helical" evidence="5">
    <location>
        <begin position="64"/>
        <end position="90"/>
    </location>
</feature>
<reference evidence="6" key="1">
    <citation type="submission" date="2019-11" db="EMBL/GenBank/DDBJ databases">
        <title>Leishmania tarentolae CDS.</title>
        <authorList>
            <person name="Goto Y."/>
            <person name="Yamagishi J."/>
        </authorList>
    </citation>
    <scope>NUCLEOTIDE SEQUENCE [LARGE SCALE GENOMIC DNA]</scope>
    <source>
        <strain evidence="6">Parrot Tar II</strain>
    </source>
</reference>
<dbReference type="Pfam" id="PF00335">
    <property type="entry name" value="Tetraspanin"/>
    <property type="match status" value="1"/>
</dbReference>
<feature type="transmembrane region" description="Helical" evidence="5">
    <location>
        <begin position="132"/>
        <end position="154"/>
    </location>
</feature>
<dbReference type="EMBL" id="BLBS01000050">
    <property type="protein sequence ID" value="GET91756.1"/>
    <property type="molecule type" value="Genomic_DNA"/>
</dbReference>